<evidence type="ECO:0000256" key="2">
    <source>
        <dbReference type="ARBA" id="ARBA00022574"/>
    </source>
</evidence>
<evidence type="ECO:0000256" key="1">
    <source>
        <dbReference type="ARBA" id="ARBA00004604"/>
    </source>
</evidence>
<dbReference type="PROSITE" id="PS00678">
    <property type="entry name" value="WD_REPEATS_1"/>
    <property type="match status" value="1"/>
</dbReference>
<dbReference type="PANTHER" id="PTHR19855:SF11">
    <property type="entry name" value="RIBOSOME BIOGENESIS PROTEIN WDR12"/>
    <property type="match status" value="1"/>
</dbReference>
<evidence type="ECO:0000313" key="8">
    <source>
        <dbReference type="EMBL" id="KAJ3555882.1"/>
    </source>
</evidence>
<keyword evidence="3" id="KW-0677">Repeat</keyword>
<evidence type="ECO:0000256" key="3">
    <source>
        <dbReference type="ARBA" id="ARBA00022737"/>
    </source>
</evidence>
<dbReference type="PANTHER" id="PTHR19855">
    <property type="entry name" value="WD40 REPEAT PROTEIN 12, 37"/>
    <property type="match status" value="1"/>
</dbReference>
<proteinExistence type="predicted"/>
<comment type="caution">
    <text evidence="8">The sequence shown here is derived from an EMBL/GenBank/DDBJ whole genome shotgun (WGS) entry which is preliminary data.</text>
</comment>
<dbReference type="SMART" id="SM00320">
    <property type="entry name" value="WD40"/>
    <property type="match status" value="4"/>
</dbReference>
<dbReference type="InterPro" id="IPR019775">
    <property type="entry name" value="WD40_repeat_CS"/>
</dbReference>
<evidence type="ECO:0000313" key="9">
    <source>
        <dbReference type="Proteomes" id="UP001213000"/>
    </source>
</evidence>
<dbReference type="InterPro" id="IPR015943">
    <property type="entry name" value="WD40/YVTN_repeat-like_dom_sf"/>
</dbReference>
<dbReference type="EMBL" id="JANIEX010001634">
    <property type="protein sequence ID" value="KAJ3555882.1"/>
    <property type="molecule type" value="Genomic_DNA"/>
</dbReference>
<dbReference type="Pfam" id="PF00400">
    <property type="entry name" value="WD40"/>
    <property type="match status" value="3"/>
</dbReference>
<evidence type="ECO:0000256" key="5">
    <source>
        <dbReference type="PROSITE-ProRule" id="PRU00221"/>
    </source>
</evidence>
<keyword evidence="4" id="KW-0539">Nucleus</keyword>
<gene>
    <name evidence="8" type="ORF">NP233_g12102</name>
</gene>
<organism evidence="8 9">
    <name type="scientific">Leucocoprinus birnbaumii</name>
    <dbReference type="NCBI Taxonomy" id="56174"/>
    <lineage>
        <taxon>Eukaryota</taxon>
        <taxon>Fungi</taxon>
        <taxon>Dikarya</taxon>
        <taxon>Basidiomycota</taxon>
        <taxon>Agaricomycotina</taxon>
        <taxon>Agaricomycetes</taxon>
        <taxon>Agaricomycetidae</taxon>
        <taxon>Agaricales</taxon>
        <taxon>Agaricineae</taxon>
        <taxon>Agaricaceae</taxon>
        <taxon>Leucocoprinus</taxon>
    </lineage>
</organism>
<keyword evidence="2 5" id="KW-0853">WD repeat</keyword>
<dbReference type="Pfam" id="PF08154">
    <property type="entry name" value="NLE"/>
    <property type="match status" value="1"/>
</dbReference>
<dbReference type="AlphaFoldDB" id="A0AAD5YNC8"/>
<protein>
    <recommendedName>
        <fullName evidence="7">NLE domain-containing protein</fullName>
    </recommendedName>
</protein>
<dbReference type="SUPFAM" id="SSF50978">
    <property type="entry name" value="WD40 repeat-like"/>
    <property type="match status" value="1"/>
</dbReference>
<dbReference type="Gene3D" id="2.130.10.10">
    <property type="entry name" value="YVTN repeat-like/Quinoprotein amine dehydrogenase"/>
    <property type="match status" value="1"/>
</dbReference>
<dbReference type="InterPro" id="IPR036322">
    <property type="entry name" value="WD40_repeat_dom_sf"/>
</dbReference>
<accession>A0AAD5YNC8</accession>
<feature type="repeat" description="WD" evidence="5">
    <location>
        <begin position="266"/>
        <end position="309"/>
    </location>
</feature>
<dbReference type="PROSITE" id="PS50294">
    <property type="entry name" value="WD_REPEATS_REGION"/>
    <property type="match status" value="1"/>
</dbReference>
<comment type="subcellular location">
    <subcellularLocation>
        <location evidence="1">Nucleus</location>
        <location evidence="1">Nucleolus</location>
    </subcellularLocation>
</comment>
<feature type="repeat" description="WD" evidence="5">
    <location>
        <begin position="193"/>
        <end position="224"/>
    </location>
</feature>
<name>A0AAD5YNC8_9AGAR</name>
<dbReference type="Proteomes" id="UP001213000">
    <property type="component" value="Unassembled WGS sequence"/>
</dbReference>
<evidence type="ECO:0000256" key="6">
    <source>
        <dbReference type="SAM" id="MobiDB-lite"/>
    </source>
</evidence>
<feature type="region of interest" description="Disordered" evidence="6">
    <location>
        <begin position="230"/>
        <end position="268"/>
    </location>
</feature>
<dbReference type="InterPro" id="IPR012972">
    <property type="entry name" value="NLE"/>
</dbReference>
<feature type="domain" description="NLE" evidence="7">
    <location>
        <begin position="14"/>
        <end position="72"/>
    </location>
</feature>
<sequence>MAESESAQTTQQPVVFTTQTQYPLPTQKFMIPTNWRRYHLSQLVNKALLLATAIPFDFLVRGEILKTSLGEWCSENGVGEEETLEIEYIESVLPPQKMTDIPHEDWVSSVMCDIQGYLLTASYDGHIRVFDYSKNVAASSHAHNAPVTSASLIDSDDTTHTIATSSHDLTAAISRLSLSPDGSSTGASALATLHLHSAPVSSVSSNLAGSHLLTSSWDGLIGLWTTDIPTTDEAAEPEPSSGPERKKRRKVENESRPRRKAPINVLKSHTSRVSKVVFSSQQGSNVAYSCGFDSTVRVWDTETGVSTNTIMVAMV</sequence>
<dbReference type="InterPro" id="IPR001680">
    <property type="entry name" value="WD40_rpt"/>
</dbReference>
<reference evidence="8" key="1">
    <citation type="submission" date="2022-07" db="EMBL/GenBank/DDBJ databases">
        <title>Genome Sequence of Leucocoprinus birnbaumii.</title>
        <authorList>
            <person name="Buettner E."/>
        </authorList>
    </citation>
    <scope>NUCLEOTIDE SEQUENCE</scope>
    <source>
        <strain evidence="8">VT141</strain>
    </source>
</reference>
<dbReference type="GO" id="GO:0005730">
    <property type="term" value="C:nucleolus"/>
    <property type="evidence" value="ECO:0007669"/>
    <property type="project" value="UniProtKB-SubCell"/>
</dbReference>
<evidence type="ECO:0000256" key="4">
    <source>
        <dbReference type="ARBA" id="ARBA00023242"/>
    </source>
</evidence>
<dbReference type="PROSITE" id="PS50082">
    <property type="entry name" value="WD_REPEATS_2"/>
    <property type="match status" value="2"/>
</dbReference>
<evidence type="ECO:0000259" key="7">
    <source>
        <dbReference type="Pfam" id="PF08154"/>
    </source>
</evidence>
<keyword evidence="9" id="KW-1185">Reference proteome</keyword>